<gene>
    <name evidence="5" type="ORF">E3O21_04995</name>
    <name evidence="4" type="ORF">SAMN05216368_10259</name>
</gene>
<name>A0A4R8VF79_9MICO</name>
<feature type="chain" id="PRO_5044608981" evidence="2">
    <location>
        <begin position="34"/>
        <end position="311"/>
    </location>
</feature>
<evidence type="ECO:0000256" key="1">
    <source>
        <dbReference type="ARBA" id="ARBA00022729"/>
    </source>
</evidence>
<evidence type="ECO:0000313" key="5">
    <source>
        <dbReference type="EMBL" id="TFB81206.1"/>
    </source>
</evidence>
<evidence type="ECO:0000313" key="7">
    <source>
        <dbReference type="Proteomes" id="UP000298252"/>
    </source>
</evidence>
<keyword evidence="1 2" id="KW-0732">Signal</keyword>
<dbReference type="Proteomes" id="UP000298252">
    <property type="component" value="Unassembled WGS sequence"/>
</dbReference>
<dbReference type="Proteomes" id="UP000199639">
    <property type="component" value="Unassembled WGS sequence"/>
</dbReference>
<dbReference type="InterPro" id="IPR001638">
    <property type="entry name" value="Solute-binding_3/MltF_N"/>
</dbReference>
<evidence type="ECO:0000256" key="2">
    <source>
        <dbReference type="SAM" id="SignalP"/>
    </source>
</evidence>
<dbReference type="Gene3D" id="3.40.190.10">
    <property type="entry name" value="Periplasmic binding protein-like II"/>
    <property type="match status" value="2"/>
</dbReference>
<protein>
    <submittedName>
        <fullName evidence="5">ABC transporter substrate-binding protein</fullName>
    </submittedName>
    <submittedName>
        <fullName evidence="4">Polar amino acid transport system substrate-binding protein</fullName>
    </submittedName>
</protein>
<evidence type="ECO:0000313" key="6">
    <source>
        <dbReference type="Proteomes" id="UP000199639"/>
    </source>
</evidence>
<evidence type="ECO:0000259" key="3">
    <source>
        <dbReference type="SMART" id="SM00062"/>
    </source>
</evidence>
<keyword evidence="7" id="KW-1185">Reference proteome</keyword>
<dbReference type="RefSeq" id="WP_092338927.1">
    <property type="nucleotide sequence ID" value="NZ_FNIB01000002.1"/>
</dbReference>
<feature type="signal peptide" evidence="2">
    <location>
        <begin position="1"/>
        <end position="33"/>
    </location>
</feature>
<dbReference type="EMBL" id="SOFD01000009">
    <property type="protein sequence ID" value="TFB81206.1"/>
    <property type="molecule type" value="Genomic_DNA"/>
</dbReference>
<dbReference type="EMBL" id="FNIB01000002">
    <property type="protein sequence ID" value="SDM70681.1"/>
    <property type="molecule type" value="Genomic_DNA"/>
</dbReference>
<dbReference type="AlphaFoldDB" id="A0A4R8VF79"/>
<feature type="domain" description="Solute-binding protein family 3/N-terminal" evidence="3">
    <location>
        <begin position="64"/>
        <end position="299"/>
    </location>
</feature>
<evidence type="ECO:0000313" key="4">
    <source>
        <dbReference type="EMBL" id="SDM70681.1"/>
    </source>
</evidence>
<dbReference type="STRING" id="1424659.SAMN05216368_10259"/>
<dbReference type="PANTHER" id="PTHR35936:SF17">
    <property type="entry name" value="ARGININE-BINDING EXTRACELLULAR PROTEIN ARTP"/>
    <property type="match status" value="1"/>
</dbReference>
<dbReference type="PANTHER" id="PTHR35936">
    <property type="entry name" value="MEMBRANE-BOUND LYTIC MUREIN TRANSGLYCOSYLASE F"/>
    <property type="match status" value="1"/>
</dbReference>
<reference evidence="4 6" key="1">
    <citation type="submission" date="2016-10" db="EMBL/GenBank/DDBJ databases">
        <authorList>
            <person name="Varghese N."/>
            <person name="Submissions S."/>
        </authorList>
    </citation>
    <scope>NUCLEOTIDE SEQUENCE [LARGE SCALE GENOMIC DNA]</scope>
    <source>
        <strain evidence="4 6">CGMCC 1.11215</strain>
    </source>
</reference>
<dbReference type="SUPFAM" id="SSF53850">
    <property type="entry name" value="Periplasmic binding protein-like II"/>
    <property type="match status" value="1"/>
</dbReference>
<dbReference type="SMART" id="SM00062">
    <property type="entry name" value="PBPb"/>
    <property type="match status" value="1"/>
</dbReference>
<proteinExistence type="predicted"/>
<dbReference type="CDD" id="cd01004">
    <property type="entry name" value="PBP2_MidA_like"/>
    <property type="match status" value="1"/>
</dbReference>
<reference evidence="5 7" key="2">
    <citation type="submission" date="2019-03" db="EMBL/GenBank/DDBJ databases">
        <title>Genomics of glacier-inhabiting Cryobacterium strains.</title>
        <authorList>
            <person name="Liu Q."/>
            <person name="Xin Y.-H."/>
        </authorList>
    </citation>
    <scope>NUCLEOTIDE SEQUENCE [LARGE SCALE GENOMIC DNA]</scope>
    <source>
        <strain evidence="5 7">Hh8</strain>
    </source>
</reference>
<accession>A0A4R8VF79</accession>
<organism evidence="4 6">
    <name type="scientific">Cryobacterium flavum</name>
    <dbReference type="NCBI Taxonomy" id="1424659"/>
    <lineage>
        <taxon>Bacteria</taxon>
        <taxon>Bacillati</taxon>
        <taxon>Actinomycetota</taxon>
        <taxon>Actinomycetes</taxon>
        <taxon>Micrococcales</taxon>
        <taxon>Microbacteriaceae</taxon>
        <taxon>Cryobacterium</taxon>
    </lineage>
</organism>
<dbReference type="Pfam" id="PF00497">
    <property type="entry name" value="SBP_bac_3"/>
    <property type="match status" value="1"/>
</dbReference>
<sequence length="311" mass="32178">MTLHLNTVSPRPRWQLLASVGLVAGLALSGCSAAVDSEEPAAVTGDVDPAAAAALPESIKSAGIIKAASDIPYPPMEMYDAEQNITGFDHDLAAALGVKLGVRFELQKQAFATAIPSLQAGKNDVIMSGMNDTKERQGTLDFVDYFRAGFSILVLAGNPEGITGVLDLCGKDVAVPKATVQADILRSYDEECTAAGPGPVVISELPGETEVQTAVRSGRAVAEVVDSAVAAHTAQTAGDGTMFEVVTDDANPNGYSPVYSGIGILKENSELGEAIRLALVATIADGTYAKILATYDLSNYGLDEAGFNLGS</sequence>